<protein>
    <recommendedName>
        <fullName evidence="1">Pesticidal crystal protein Cry22Aa Ig-like domain-containing protein</fullName>
    </recommendedName>
</protein>
<reference evidence="2" key="1">
    <citation type="submission" date="2016-10" db="EMBL/GenBank/DDBJ databases">
        <authorList>
            <person name="de Groot N.N."/>
        </authorList>
    </citation>
    <scope>NUCLEOTIDE SEQUENCE</scope>
</reference>
<feature type="domain" description="Pesticidal crystal protein Cry22Aa Ig-like" evidence="1">
    <location>
        <begin position="39"/>
        <end position="110"/>
    </location>
</feature>
<evidence type="ECO:0000259" key="1">
    <source>
        <dbReference type="Pfam" id="PF16403"/>
    </source>
</evidence>
<proteinExistence type="predicted"/>
<dbReference type="EMBL" id="FPHE01000097">
    <property type="protein sequence ID" value="SFV60543.1"/>
    <property type="molecule type" value="Genomic_DNA"/>
</dbReference>
<dbReference type="Pfam" id="PF16403">
    <property type="entry name" value="Bact_surface_Ig-like"/>
    <property type="match status" value="2"/>
</dbReference>
<dbReference type="InterPro" id="IPR013783">
    <property type="entry name" value="Ig-like_fold"/>
</dbReference>
<organism evidence="2">
    <name type="scientific">hydrothermal vent metagenome</name>
    <dbReference type="NCBI Taxonomy" id="652676"/>
    <lineage>
        <taxon>unclassified sequences</taxon>
        <taxon>metagenomes</taxon>
        <taxon>ecological metagenomes</taxon>
    </lineage>
</organism>
<evidence type="ECO:0000313" key="2">
    <source>
        <dbReference type="EMBL" id="SFV60543.1"/>
    </source>
</evidence>
<dbReference type="InterPro" id="IPR032179">
    <property type="entry name" value="Cry22Aa_Ig-like"/>
</dbReference>
<dbReference type="InterPro" id="IPR014917">
    <property type="entry name" value="DUF1800"/>
</dbReference>
<dbReference type="Gene3D" id="2.60.40.10">
    <property type="entry name" value="Immunoglobulins"/>
    <property type="match status" value="2"/>
</dbReference>
<accession>A0A1W1C470</accession>
<feature type="domain" description="Pesticidal crystal protein Cry22Aa Ig-like" evidence="1">
    <location>
        <begin position="130"/>
        <end position="199"/>
    </location>
</feature>
<gene>
    <name evidence="2" type="ORF">MNB_SV-12-1601</name>
</gene>
<dbReference type="AlphaFoldDB" id="A0A1W1C470"/>
<name>A0A1W1C470_9ZZZZ</name>
<dbReference type="Pfam" id="PF08811">
    <property type="entry name" value="DUF1800"/>
    <property type="match status" value="1"/>
</dbReference>
<sequence length="849" mass="95221">MEDYIITYNVTDASKNSATEVTRTVSVILAPDTTAPIIILNGSSSLTVTRGSFYTDAGATASDDRDGDLTSNIIVTNPVNSSIDGTYLVRYNVSDNAQNSAKEMIRTVNIIPPVVAPPPTVTKDKTPPVITIVGDKNLSITQGTPYIDGGATALDNKDGNISVSVTGEVNSSKVGEYTIVYSATDSAGNNANITRTVNVLLDNYSYIPKQLDDATAIRFLNKATFGATKENIEALKSKGVEVWIDEQLQLPLNDNQYLIKMIKLAKKMSPNENPNSIEEYLADNDIVFNKNVGSFHSPRYRMSAWFDIVLKSQDQLRQKMTYALSQIIVESDFEPVFKRRAEALATYYDILQRNAFGSYEDLLNEISLNSGMGVFLTFNGSKKEYQNEANVTVYPDENYAREVMQLFSIGLMKLNMDGTPILDNGNPIPTYSQEDVNQLARIFTGWDLKRNRKYGMVRIKQGDYTHPLEFTSEYHDSGEKSLLGNTIPSGLSGEDDIKKAISILMSDSSMAPYISKNLIMRLTKSNPTPSYIQRIAEVFKNSRGDLKAVTKAIFLDEELWEDIKEKRVIKFKEPIVAYTSFLRAFNAEAFPAWYYCGYGGPSDDTASNCQVVRDSFLFNDPRKFLNQGAGLAPTVFNFYDNSFIPNSTEFKTAKLVAPELQIQTDTVFIKLNNEIRDNLFNWEKNYMLNAYKYDYKNHGERKRYDTVEAFINDAPSRGYTPVYYVGANKMLLDVSDELDVMEMVIDGDKNGDFVNLEYYQVSDYTNDEKAVDAVVEHLNNKLTGGLLTSQETAIIANNLKDKIFNKYSVGNPEDGNIDESKYNKKRQLLRNVIFPAIRAIVTSSSYMTE</sequence>